<comment type="caution">
    <text evidence="3">The sequence shown here is derived from an EMBL/GenBank/DDBJ whole genome shotgun (WGS) entry which is preliminary data.</text>
</comment>
<dbReference type="PANTHER" id="PTHR46599">
    <property type="entry name" value="PIGGYBAC TRANSPOSABLE ELEMENT-DERIVED PROTEIN 4"/>
    <property type="match status" value="1"/>
</dbReference>
<evidence type="ECO:0000313" key="3">
    <source>
        <dbReference type="EMBL" id="CAH2102857.1"/>
    </source>
</evidence>
<dbReference type="InterPro" id="IPR029526">
    <property type="entry name" value="PGBD"/>
</dbReference>
<dbReference type="Proteomes" id="UP001153954">
    <property type="component" value="Unassembled WGS sequence"/>
</dbReference>
<proteinExistence type="predicted"/>
<accession>A0AAU9UXU6</accession>
<feature type="domain" description="PiggyBac transposable element-derived protein" evidence="2">
    <location>
        <begin position="8"/>
        <end position="64"/>
    </location>
</feature>
<keyword evidence="1" id="KW-0472">Membrane</keyword>
<evidence type="ECO:0000313" key="4">
    <source>
        <dbReference type="Proteomes" id="UP001153954"/>
    </source>
</evidence>
<keyword evidence="1" id="KW-0812">Transmembrane</keyword>
<evidence type="ECO:0000256" key="1">
    <source>
        <dbReference type="SAM" id="Phobius"/>
    </source>
</evidence>
<sequence>MHSDMSVGDNAKQKPDIISYYNKYKTSVDTMDQTLRRYTSQRRCSIWPMAMFFNILDIAALTAYLIYYENYKMIKKKTAERRLFLRKLSEEFAKPMIEGRMTNPQVMHNYMTKNAIEKCNK</sequence>
<evidence type="ECO:0000259" key="2">
    <source>
        <dbReference type="Pfam" id="PF13843"/>
    </source>
</evidence>
<name>A0AAU9UXU6_EUPED</name>
<protein>
    <recommendedName>
        <fullName evidence="2">PiggyBac transposable element-derived protein domain-containing protein</fullName>
    </recommendedName>
</protein>
<dbReference type="EMBL" id="CAKOGL010000025">
    <property type="protein sequence ID" value="CAH2102857.1"/>
    <property type="molecule type" value="Genomic_DNA"/>
</dbReference>
<keyword evidence="1" id="KW-1133">Transmembrane helix</keyword>
<dbReference type="AlphaFoldDB" id="A0AAU9UXU6"/>
<gene>
    <name evidence="3" type="ORF">EEDITHA_LOCUS17428</name>
</gene>
<keyword evidence="4" id="KW-1185">Reference proteome</keyword>
<dbReference type="Pfam" id="PF13843">
    <property type="entry name" value="DDE_Tnp_1_7"/>
    <property type="match status" value="1"/>
</dbReference>
<reference evidence="3" key="1">
    <citation type="submission" date="2022-03" db="EMBL/GenBank/DDBJ databases">
        <authorList>
            <person name="Tunstrom K."/>
        </authorList>
    </citation>
    <scope>NUCLEOTIDE SEQUENCE</scope>
</reference>
<dbReference type="PANTHER" id="PTHR46599:SF6">
    <property type="entry name" value="DUAL SPECIFICITY PHOSPHATASE 26"/>
    <property type="match status" value="1"/>
</dbReference>
<feature type="transmembrane region" description="Helical" evidence="1">
    <location>
        <begin position="46"/>
        <end position="67"/>
    </location>
</feature>
<organism evidence="3 4">
    <name type="scientific">Euphydryas editha</name>
    <name type="common">Edith's checkerspot</name>
    <dbReference type="NCBI Taxonomy" id="104508"/>
    <lineage>
        <taxon>Eukaryota</taxon>
        <taxon>Metazoa</taxon>
        <taxon>Ecdysozoa</taxon>
        <taxon>Arthropoda</taxon>
        <taxon>Hexapoda</taxon>
        <taxon>Insecta</taxon>
        <taxon>Pterygota</taxon>
        <taxon>Neoptera</taxon>
        <taxon>Endopterygota</taxon>
        <taxon>Lepidoptera</taxon>
        <taxon>Glossata</taxon>
        <taxon>Ditrysia</taxon>
        <taxon>Papilionoidea</taxon>
        <taxon>Nymphalidae</taxon>
        <taxon>Nymphalinae</taxon>
        <taxon>Euphydryas</taxon>
    </lineage>
</organism>